<keyword evidence="2" id="KW-1185">Reference proteome</keyword>
<evidence type="ECO:0000313" key="1">
    <source>
        <dbReference type="EMBL" id="RAI88271.1"/>
    </source>
</evidence>
<reference evidence="1 2" key="1">
    <citation type="submission" date="2018-06" db="EMBL/GenBank/DDBJ databases">
        <title>Freshwater and sediment microbial communities from various areas in North America, analyzing microbe dynamics in response to fracking.</title>
        <authorList>
            <person name="Lamendella R."/>
        </authorList>
    </citation>
    <scope>NUCLEOTIDE SEQUENCE [LARGE SCALE GENOMIC DNA]</scope>
    <source>
        <strain evidence="1 2">NG-13</strain>
    </source>
</reference>
<dbReference type="EMBL" id="QLLI01000016">
    <property type="protein sequence ID" value="RAI88271.1"/>
    <property type="molecule type" value="Genomic_DNA"/>
</dbReference>
<name>A0ABX9BE81_9BACL</name>
<proteinExistence type="predicted"/>
<protein>
    <submittedName>
        <fullName evidence="1">Uncharacterized protein</fullName>
    </submittedName>
</protein>
<dbReference type="Proteomes" id="UP000248827">
    <property type="component" value="Unassembled WGS sequence"/>
</dbReference>
<evidence type="ECO:0000313" key="2">
    <source>
        <dbReference type="Proteomes" id="UP000248827"/>
    </source>
</evidence>
<gene>
    <name evidence="1" type="ORF">DET54_116161</name>
</gene>
<accession>A0ABX9BE81</accession>
<sequence>MANLNHELFGEISYDLYWSGQQKIKYLEKRKS</sequence>
<organism evidence="1 2">
    <name type="scientific">Paenibacillus pabuli</name>
    <dbReference type="NCBI Taxonomy" id="1472"/>
    <lineage>
        <taxon>Bacteria</taxon>
        <taxon>Bacillati</taxon>
        <taxon>Bacillota</taxon>
        <taxon>Bacilli</taxon>
        <taxon>Bacillales</taxon>
        <taxon>Paenibacillaceae</taxon>
        <taxon>Paenibacillus</taxon>
    </lineage>
</organism>
<comment type="caution">
    <text evidence="1">The sequence shown here is derived from an EMBL/GenBank/DDBJ whole genome shotgun (WGS) entry which is preliminary data.</text>
</comment>